<dbReference type="Pfam" id="PF04328">
    <property type="entry name" value="Sel_put"/>
    <property type="match status" value="1"/>
</dbReference>
<name>A0A368T7L0_9ACTN</name>
<sequence>MRRPLSRIRAALREGWQIARGITGERAYEIYLEHHRRTHPGVPAMGEREFWRWYVDRGDTHPGSRCC</sequence>
<comment type="caution">
    <text evidence="1">The sequence shown here is derived from an EMBL/GenBank/DDBJ whole genome shotgun (WGS) entry which is preliminary data.</text>
</comment>
<evidence type="ECO:0000313" key="1">
    <source>
        <dbReference type="EMBL" id="RCV59942.1"/>
    </source>
</evidence>
<accession>A0A368T7L0</accession>
<keyword evidence="2" id="KW-1185">Reference proteome</keyword>
<reference evidence="1 2" key="1">
    <citation type="submission" date="2018-04" db="EMBL/GenBank/DDBJ databases">
        <title>Novel actinobacteria from marine sediment.</title>
        <authorList>
            <person name="Ng Z.Y."/>
            <person name="Tan G.Y.A."/>
        </authorList>
    </citation>
    <scope>NUCLEOTIDE SEQUENCE [LARGE SCALE GENOMIC DNA]</scope>
    <source>
        <strain evidence="1 2">TPS81</strain>
    </source>
</reference>
<dbReference type="InterPro" id="IPR007423">
    <property type="entry name" value="Sel_put"/>
</dbReference>
<dbReference type="EMBL" id="QEIN01000051">
    <property type="protein sequence ID" value="RCV59942.1"/>
    <property type="molecule type" value="Genomic_DNA"/>
</dbReference>
<evidence type="ECO:0000313" key="2">
    <source>
        <dbReference type="Proteomes" id="UP000253318"/>
    </source>
</evidence>
<dbReference type="Proteomes" id="UP000253318">
    <property type="component" value="Unassembled WGS sequence"/>
</dbReference>
<organism evidence="1 2">
    <name type="scientific">Marinitenerispora sediminis</name>
    <dbReference type="NCBI Taxonomy" id="1931232"/>
    <lineage>
        <taxon>Bacteria</taxon>
        <taxon>Bacillati</taxon>
        <taxon>Actinomycetota</taxon>
        <taxon>Actinomycetes</taxon>
        <taxon>Streptosporangiales</taxon>
        <taxon>Nocardiopsidaceae</taxon>
        <taxon>Marinitenerispora</taxon>
    </lineage>
</organism>
<gene>
    <name evidence="1" type="ORF">DEF24_08505</name>
</gene>
<protein>
    <submittedName>
        <fullName evidence="1">DUF466 domain-containing protein</fullName>
    </submittedName>
</protein>
<dbReference type="OrthoDB" id="3541280at2"/>
<dbReference type="AlphaFoldDB" id="A0A368T7L0"/>
<proteinExistence type="predicted"/>